<comment type="caution">
    <text evidence="1">The sequence shown here is derived from an EMBL/GenBank/DDBJ whole genome shotgun (WGS) entry which is preliminary data.</text>
</comment>
<dbReference type="InterPro" id="IPR025447">
    <property type="entry name" value="DUF4192"/>
</dbReference>
<dbReference type="EMBL" id="BAAARW010000011">
    <property type="protein sequence ID" value="GAA2413443.1"/>
    <property type="molecule type" value="Genomic_DNA"/>
</dbReference>
<dbReference type="Proteomes" id="UP001501231">
    <property type="component" value="Unassembled WGS sequence"/>
</dbReference>
<sequence length="345" mass="37110">MVIRSIPDAIAAVPYLLGYHPTDDLVVIGHDGPHNMCAIRVNLPAPDDRAELAATAERVADVLAGNRFRRALVLGYGPADRVDPAASTIGDHLTAHGLALTDAARVAAGRWWSLTCVDSGCCVPSGNPYDSSTTVVAAQATLSGKVALADRSELARSVAPLTGPARTRMRQATARAEERLRSWVSEGLTRSGFHRRMTEEGRSLLRRLHAGAGTDDDIAWLGVLLTNLRVRDEAWVRIDDDHPDHEIDFWRDVLRRVDEAYATAPACLLAYVAYVAGDGGLANVALERADPEYSMANLLGWAMETGAPPSVVRLNMTPEDLAAAHAAQDERLTDGAIGGEERLDL</sequence>
<evidence type="ECO:0000313" key="1">
    <source>
        <dbReference type="EMBL" id="GAA2413443.1"/>
    </source>
</evidence>
<evidence type="ECO:0000313" key="2">
    <source>
        <dbReference type="Proteomes" id="UP001501231"/>
    </source>
</evidence>
<evidence type="ECO:0008006" key="3">
    <source>
        <dbReference type="Google" id="ProtNLM"/>
    </source>
</evidence>
<proteinExistence type="predicted"/>
<keyword evidence="2" id="KW-1185">Reference proteome</keyword>
<dbReference type="Pfam" id="PF13830">
    <property type="entry name" value="DUF4192"/>
    <property type="match status" value="1"/>
</dbReference>
<organism evidence="1 2">
    <name type="scientific">Actinomadura vinacea</name>
    <dbReference type="NCBI Taxonomy" id="115336"/>
    <lineage>
        <taxon>Bacteria</taxon>
        <taxon>Bacillati</taxon>
        <taxon>Actinomycetota</taxon>
        <taxon>Actinomycetes</taxon>
        <taxon>Streptosporangiales</taxon>
        <taxon>Thermomonosporaceae</taxon>
        <taxon>Actinomadura</taxon>
    </lineage>
</organism>
<gene>
    <name evidence="1" type="ORF">GCM10010191_24030</name>
</gene>
<name>A0ABN3IUP3_9ACTN</name>
<protein>
    <recommendedName>
        <fullName evidence="3">DUF4192 domain-containing protein</fullName>
    </recommendedName>
</protein>
<reference evidence="1 2" key="1">
    <citation type="journal article" date="2019" name="Int. J. Syst. Evol. Microbiol.">
        <title>The Global Catalogue of Microorganisms (GCM) 10K type strain sequencing project: providing services to taxonomists for standard genome sequencing and annotation.</title>
        <authorList>
            <consortium name="The Broad Institute Genomics Platform"/>
            <consortium name="The Broad Institute Genome Sequencing Center for Infectious Disease"/>
            <person name="Wu L."/>
            <person name="Ma J."/>
        </authorList>
    </citation>
    <scope>NUCLEOTIDE SEQUENCE [LARGE SCALE GENOMIC DNA]</scope>
    <source>
        <strain evidence="1 2">JCM 3325</strain>
    </source>
</reference>
<accession>A0ABN3IUP3</accession>